<name>A0A0G4FWJ6_9ALVE</name>
<protein>
    <recommendedName>
        <fullName evidence="2">CRAL-TRIO domain-containing protein</fullName>
    </recommendedName>
</protein>
<feature type="compositionally biased region" description="Low complexity" evidence="1">
    <location>
        <begin position="71"/>
        <end position="89"/>
    </location>
</feature>
<reference evidence="3" key="1">
    <citation type="submission" date="2014-11" db="EMBL/GenBank/DDBJ databases">
        <authorList>
            <person name="Otto D Thomas"/>
            <person name="Naeem Raeece"/>
        </authorList>
    </citation>
    <scope>NUCLEOTIDE SEQUENCE</scope>
</reference>
<gene>
    <name evidence="3" type="ORF">Cvel_19135</name>
</gene>
<dbReference type="CDD" id="cd00170">
    <property type="entry name" value="SEC14"/>
    <property type="match status" value="1"/>
</dbReference>
<organism evidence="3">
    <name type="scientific">Chromera velia CCMP2878</name>
    <dbReference type="NCBI Taxonomy" id="1169474"/>
    <lineage>
        <taxon>Eukaryota</taxon>
        <taxon>Sar</taxon>
        <taxon>Alveolata</taxon>
        <taxon>Colpodellida</taxon>
        <taxon>Chromeraceae</taxon>
        <taxon>Chromera</taxon>
    </lineage>
</organism>
<dbReference type="VEuPathDB" id="CryptoDB:Cvel_19135"/>
<accession>A0A0G4FWJ6</accession>
<dbReference type="SUPFAM" id="SSF46938">
    <property type="entry name" value="CRAL/TRIO N-terminal domain"/>
    <property type="match status" value="1"/>
</dbReference>
<feature type="region of interest" description="Disordered" evidence="1">
    <location>
        <begin position="351"/>
        <end position="371"/>
    </location>
</feature>
<dbReference type="Gene3D" id="3.40.525.10">
    <property type="entry name" value="CRAL-TRIO lipid binding domain"/>
    <property type="match status" value="1"/>
</dbReference>
<evidence type="ECO:0000259" key="2">
    <source>
        <dbReference type="PROSITE" id="PS50191"/>
    </source>
</evidence>
<dbReference type="Pfam" id="PF00650">
    <property type="entry name" value="CRAL_TRIO"/>
    <property type="match status" value="1"/>
</dbReference>
<proteinExistence type="predicted"/>
<dbReference type="PROSITE" id="PS50191">
    <property type="entry name" value="CRAL_TRIO"/>
    <property type="match status" value="1"/>
</dbReference>
<feature type="region of interest" description="Disordered" evidence="1">
    <location>
        <begin position="41"/>
        <end position="94"/>
    </location>
</feature>
<dbReference type="InterPro" id="IPR052578">
    <property type="entry name" value="PI_Transfer_CRAL-TRIO"/>
</dbReference>
<dbReference type="PhylomeDB" id="A0A0G4FWJ6"/>
<dbReference type="EMBL" id="CDMZ01000692">
    <property type="protein sequence ID" value="CEM19592.1"/>
    <property type="molecule type" value="Genomic_DNA"/>
</dbReference>
<dbReference type="GO" id="GO:0008526">
    <property type="term" value="F:phosphatidylinositol transfer activity"/>
    <property type="evidence" value="ECO:0007669"/>
    <property type="project" value="TreeGrafter"/>
</dbReference>
<dbReference type="InterPro" id="IPR036865">
    <property type="entry name" value="CRAL-TRIO_dom_sf"/>
</dbReference>
<dbReference type="SUPFAM" id="SSF52087">
    <property type="entry name" value="CRAL/TRIO domain"/>
    <property type="match status" value="1"/>
</dbReference>
<dbReference type="AlphaFoldDB" id="A0A0G4FWJ6"/>
<dbReference type="SMART" id="SM00516">
    <property type="entry name" value="SEC14"/>
    <property type="match status" value="1"/>
</dbReference>
<evidence type="ECO:0000313" key="3">
    <source>
        <dbReference type="EMBL" id="CEM19592.1"/>
    </source>
</evidence>
<dbReference type="PANTHER" id="PTHR45824">
    <property type="entry name" value="GH16843P"/>
    <property type="match status" value="1"/>
</dbReference>
<dbReference type="InterPro" id="IPR001251">
    <property type="entry name" value="CRAL-TRIO_dom"/>
</dbReference>
<feature type="domain" description="CRAL-TRIO" evidence="2">
    <location>
        <begin position="181"/>
        <end position="348"/>
    </location>
</feature>
<evidence type="ECO:0000256" key="1">
    <source>
        <dbReference type="SAM" id="MobiDB-lite"/>
    </source>
</evidence>
<dbReference type="PANTHER" id="PTHR45824:SF29">
    <property type="entry name" value="GH16843P"/>
    <property type="match status" value="1"/>
</dbReference>
<sequence length="371" mass="40415">MLRQFSALDSQYTRSDSFIRSLVEELDAEIFQSVAKDVQCDNSPAAESGPHPTVPTDRPASSYKSNEAGEADGSASPSARDASPSGASRTSSAPAFSCPIARDPSDLAVVHEKAAFFAAEAKTKAMQWPACVEKMKAKFPDQPDDTIYRFSSARKGNFQKASHMLEQNLLWRQNHLSKVTAQSTMDAMKTGFLFLHKHDKDNVPILFLRGSWVDPKLPKEAYLDCVVFLMERVINVYGAQKVTVAVEVRSFKGAINAPADTGFIKGCASLLSNNYPERLHQLVCFPFPYFAKLIWAAVKLVLDKSTAEKVKLIAGKNQEGAPLPKDVFEFIEERNFPALHGGGDEDLADFPGAETAFGGGGPSTRNLAMGG</sequence>
<dbReference type="InterPro" id="IPR036273">
    <property type="entry name" value="CRAL/TRIO_N_dom_sf"/>
</dbReference>